<name>A0ABW6BNR7_9BACT</name>
<accession>A0ABW6BNR7</accession>
<reference evidence="2" key="1">
    <citation type="journal article" date="2019" name="Int. J. Syst. Evol. Microbiol.">
        <title>The Global Catalogue of Microorganisms (GCM) 10K type strain sequencing project: providing services to taxonomists for standard genome sequencing and annotation.</title>
        <authorList>
            <consortium name="The Broad Institute Genomics Platform"/>
            <consortium name="The Broad Institute Genome Sequencing Center for Infectious Disease"/>
            <person name="Wu L."/>
            <person name="Ma J."/>
        </authorList>
    </citation>
    <scope>NUCLEOTIDE SEQUENCE [LARGE SCALE GENOMIC DNA]</scope>
    <source>
        <strain evidence="2">KCTC 23984</strain>
    </source>
</reference>
<evidence type="ECO:0000313" key="2">
    <source>
        <dbReference type="Proteomes" id="UP001597641"/>
    </source>
</evidence>
<gene>
    <name evidence="1" type="ORF">ACFS7Z_00965</name>
</gene>
<proteinExistence type="predicted"/>
<sequence>MKIRILGNSLRFRLKQPEVSHFQQHGIITEIIEFGPDPTNQLCFTLEITTKSEFAVDYALGQVTIHVPGHVAEDWSNNDQVGFNAKVNTGKGRGIELLVEKDFLCLDRGEEENKGAYPNPNAAC</sequence>
<keyword evidence="2" id="KW-1185">Reference proteome</keyword>
<dbReference type="Proteomes" id="UP001597641">
    <property type="component" value="Unassembled WGS sequence"/>
</dbReference>
<protein>
    <submittedName>
        <fullName evidence="1">DUF7009 family protein</fullName>
    </submittedName>
</protein>
<comment type="caution">
    <text evidence="1">The sequence shown here is derived from an EMBL/GenBank/DDBJ whole genome shotgun (WGS) entry which is preliminary data.</text>
</comment>
<dbReference type="RefSeq" id="WP_377479506.1">
    <property type="nucleotide sequence ID" value="NZ_JBHUOX010000001.1"/>
</dbReference>
<dbReference type="EMBL" id="JBHUOX010000001">
    <property type="protein sequence ID" value="MFD2998915.1"/>
    <property type="molecule type" value="Genomic_DNA"/>
</dbReference>
<dbReference type="Pfam" id="PF22668">
    <property type="entry name" value="DUF7009"/>
    <property type="match status" value="1"/>
</dbReference>
<evidence type="ECO:0000313" key="1">
    <source>
        <dbReference type="EMBL" id="MFD2998915.1"/>
    </source>
</evidence>
<organism evidence="1 2">
    <name type="scientific">Pontibacter toksunensis</name>
    <dbReference type="NCBI Taxonomy" id="1332631"/>
    <lineage>
        <taxon>Bacteria</taxon>
        <taxon>Pseudomonadati</taxon>
        <taxon>Bacteroidota</taxon>
        <taxon>Cytophagia</taxon>
        <taxon>Cytophagales</taxon>
        <taxon>Hymenobacteraceae</taxon>
        <taxon>Pontibacter</taxon>
    </lineage>
</organism>
<dbReference type="InterPro" id="IPR053825">
    <property type="entry name" value="DUF7009"/>
</dbReference>